<evidence type="ECO:0000256" key="1">
    <source>
        <dbReference type="SAM" id="MobiDB-lite"/>
    </source>
</evidence>
<feature type="compositionally biased region" description="Polar residues" evidence="1">
    <location>
        <begin position="186"/>
        <end position="201"/>
    </location>
</feature>
<feature type="region of interest" description="Disordered" evidence="1">
    <location>
        <begin position="229"/>
        <end position="283"/>
    </location>
</feature>
<sequence>MDLPYSQQQQARRKNRSAANLQHLTLAPLTPRLPLRDDYDGADIIESHSYFATVAAHGGSSRNGDSIARIPSYIQGRSAPATPRLLSKSPTASRSHSHEGGRRAHFAGPGGSRTPGGTGNGSKGHANALAKSLSTTHLPHAALGGASSARQHRRRKTDNHDYEGGGDDWLFRAAVLVTSEARESKGQSWLTARASSTSLTGLRSAEEADDVAAFERELAREREYLERISGNSRRGSRRGSLDHDVTSPLAGPSRTGANTASRSGSRVNSRANSRLGSRANSRVGSRVQLFTPKDVSRRHSLDYNGVNVAGEPVFAVSGYFDYSDVAEEDETGRGLMTPAGPDFVNLDEKLEAVEFHQKDTSLEDEDQIRRLVKREKAGGVMGSWLGSVFGWTLFSVQETEGEGETEDDAEVDDDDDEDDDDDDDEEEDDDEADSTESGVGKDGQSDATGTTGGRRRRSRKRRVAVGWNQRGPAWATSRRRFEGDDGNAAEDRVPPPPRADEGTWQDAAWLLSVASKVIL</sequence>
<feature type="compositionally biased region" description="Gly residues" evidence="1">
    <location>
        <begin position="108"/>
        <end position="122"/>
    </location>
</feature>
<gene>
    <name evidence="2" type="ORF">SEUCBS140593_007056</name>
</gene>
<accession>A0ABP0CAN4</accession>
<dbReference type="Pfam" id="PF13136">
    <property type="entry name" value="DUF3984"/>
    <property type="match status" value="1"/>
</dbReference>
<comment type="caution">
    <text evidence="2">The sequence shown here is derived from an EMBL/GenBank/DDBJ whole genome shotgun (WGS) entry which is preliminary data.</text>
</comment>
<reference evidence="2 3" key="1">
    <citation type="submission" date="2024-01" db="EMBL/GenBank/DDBJ databases">
        <authorList>
            <person name="Allen C."/>
            <person name="Tagirdzhanova G."/>
        </authorList>
    </citation>
    <scope>NUCLEOTIDE SEQUENCE [LARGE SCALE GENOMIC DNA]</scope>
</reference>
<dbReference type="EMBL" id="CAWUHD010000082">
    <property type="protein sequence ID" value="CAK7228873.1"/>
    <property type="molecule type" value="Genomic_DNA"/>
</dbReference>
<dbReference type="Proteomes" id="UP001642482">
    <property type="component" value="Unassembled WGS sequence"/>
</dbReference>
<feature type="region of interest" description="Disordered" evidence="1">
    <location>
        <begin position="76"/>
        <end position="126"/>
    </location>
</feature>
<feature type="region of interest" description="Disordered" evidence="1">
    <location>
        <begin position="143"/>
        <end position="165"/>
    </location>
</feature>
<organism evidence="2 3">
    <name type="scientific">Sporothrix eucalyptigena</name>
    <dbReference type="NCBI Taxonomy" id="1812306"/>
    <lineage>
        <taxon>Eukaryota</taxon>
        <taxon>Fungi</taxon>
        <taxon>Dikarya</taxon>
        <taxon>Ascomycota</taxon>
        <taxon>Pezizomycotina</taxon>
        <taxon>Sordariomycetes</taxon>
        <taxon>Sordariomycetidae</taxon>
        <taxon>Ophiostomatales</taxon>
        <taxon>Ophiostomataceae</taxon>
        <taxon>Sporothrix</taxon>
    </lineage>
</organism>
<proteinExistence type="predicted"/>
<protein>
    <submittedName>
        <fullName evidence="2">Uncharacterized protein</fullName>
    </submittedName>
</protein>
<feature type="compositionally biased region" description="Basic and acidic residues" evidence="1">
    <location>
        <begin position="479"/>
        <end position="501"/>
    </location>
</feature>
<evidence type="ECO:0000313" key="2">
    <source>
        <dbReference type="EMBL" id="CAK7228873.1"/>
    </source>
</evidence>
<feature type="compositionally biased region" description="Basic residues" evidence="1">
    <location>
        <begin position="453"/>
        <end position="463"/>
    </location>
</feature>
<name>A0ABP0CAN4_9PEZI</name>
<feature type="compositionally biased region" description="Polar residues" evidence="1">
    <location>
        <begin position="255"/>
        <end position="283"/>
    </location>
</feature>
<keyword evidence="3" id="KW-1185">Reference proteome</keyword>
<feature type="region of interest" description="Disordered" evidence="1">
    <location>
        <begin position="398"/>
        <end position="503"/>
    </location>
</feature>
<feature type="compositionally biased region" description="Acidic residues" evidence="1">
    <location>
        <begin position="399"/>
        <end position="434"/>
    </location>
</feature>
<evidence type="ECO:0000313" key="3">
    <source>
        <dbReference type="Proteomes" id="UP001642482"/>
    </source>
</evidence>
<feature type="region of interest" description="Disordered" evidence="1">
    <location>
        <begin position="182"/>
        <end position="207"/>
    </location>
</feature>
<dbReference type="InterPro" id="IPR025040">
    <property type="entry name" value="DUF3984"/>
</dbReference>